<evidence type="ECO:0000256" key="13">
    <source>
        <dbReference type="ARBA" id="ARBA00023170"/>
    </source>
</evidence>
<dbReference type="GO" id="GO:0005886">
    <property type="term" value="C:plasma membrane"/>
    <property type="evidence" value="ECO:0007669"/>
    <property type="project" value="UniProtKB-SubCell"/>
</dbReference>
<keyword evidence="7 15" id="KW-0547">Nucleotide-binding</keyword>
<keyword evidence="6" id="KW-0732">Signal</keyword>
<feature type="region of interest" description="Disordered" evidence="17">
    <location>
        <begin position="721"/>
        <end position="747"/>
    </location>
</feature>
<dbReference type="GO" id="GO:0048544">
    <property type="term" value="P:recognition of pollen"/>
    <property type="evidence" value="ECO:0007669"/>
    <property type="project" value="InterPro"/>
</dbReference>
<feature type="binding site" evidence="16">
    <location>
        <position position="410"/>
    </location>
    <ligand>
        <name>ATP</name>
        <dbReference type="ChEBI" id="CHEBI:30616"/>
    </ligand>
</feature>
<keyword evidence="3 15" id="KW-0723">Serine/threonine-protein kinase</keyword>
<keyword evidence="8 15" id="KW-0418">Kinase</keyword>
<dbReference type="PIRSF" id="PIRSF000641">
    <property type="entry name" value="SRK"/>
    <property type="match status" value="1"/>
</dbReference>
<dbReference type="InterPro" id="IPR000719">
    <property type="entry name" value="Prot_kinase_dom"/>
</dbReference>
<dbReference type="GO" id="GO:0002229">
    <property type="term" value="P:defense response to oomycetes"/>
    <property type="evidence" value="ECO:0007669"/>
    <property type="project" value="UniProtKB-ARBA"/>
</dbReference>
<dbReference type="InterPro" id="IPR036426">
    <property type="entry name" value="Bulb-type_lectin_dom_sf"/>
</dbReference>
<evidence type="ECO:0000256" key="3">
    <source>
        <dbReference type="ARBA" id="ARBA00022527"/>
    </source>
</evidence>
<evidence type="ECO:0000256" key="4">
    <source>
        <dbReference type="ARBA" id="ARBA00022679"/>
    </source>
</evidence>
<keyword evidence="10 18" id="KW-1133">Transmembrane helix</keyword>
<proteinExistence type="evidence at transcript level"/>
<keyword evidence="11 18" id="KW-0472">Membrane</keyword>
<keyword evidence="2" id="KW-1003">Cell membrane</keyword>
<keyword evidence="13 20" id="KW-0675">Receptor</keyword>
<dbReference type="EMBL" id="KT734732">
    <property type="protein sequence ID" value="AMH40475.1"/>
    <property type="molecule type" value="mRNA"/>
</dbReference>
<evidence type="ECO:0000256" key="14">
    <source>
        <dbReference type="ARBA" id="ARBA00023180"/>
    </source>
</evidence>
<dbReference type="InterPro" id="IPR001480">
    <property type="entry name" value="Bulb-type_lectin_dom"/>
</dbReference>
<dbReference type="InterPro" id="IPR008271">
    <property type="entry name" value="Ser/Thr_kinase_AS"/>
</dbReference>
<organism evidence="20">
    <name type="scientific">Pohlia nutans</name>
    <dbReference type="NCBI Taxonomy" id="140635"/>
    <lineage>
        <taxon>Eukaryota</taxon>
        <taxon>Viridiplantae</taxon>
        <taxon>Streptophyta</taxon>
        <taxon>Embryophyta</taxon>
        <taxon>Bryophyta</taxon>
        <taxon>Bryophytina</taxon>
        <taxon>Bryopsida</taxon>
        <taxon>Bryidae</taxon>
        <taxon>Bryanae</taxon>
        <taxon>Bryales</taxon>
        <taxon>Mniaceae</taxon>
        <taxon>Pohlia</taxon>
    </lineage>
</organism>
<evidence type="ECO:0000259" key="19">
    <source>
        <dbReference type="PROSITE" id="PS50011"/>
    </source>
</evidence>
<dbReference type="Pfam" id="PF00069">
    <property type="entry name" value="Pkinase"/>
    <property type="match status" value="1"/>
</dbReference>
<dbReference type="GO" id="GO:0030246">
    <property type="term" value="F:carbohydrate binding"/>
    <property type="evidence" value="ECO:0007669"/>
    <property type="project" value="UniProtKB-KW"/>
</dbReference>
<evidence type="ECO:0000256" key="10">
    <source>
        <dbReference type="ARBA" id="ARBA00022989"/>
    </source>
</evidence>
<evidence type="ECO:0000256" key="15">
    <source>
        <dbReference type="PIRNR" id="PIRNR000641"/>
    </source>
</evidence>
<dbReference type="PANTHER" id="PTHR47974:SF9">
    <property type="entry name" value="RECEPTOR-LIKE SERINE_THREONINE-PROTEIN KINASE"/>
    <property type="match status" value="1"/>
</dbReference>
<evidence type="ECO:0000256" key="8">
    <source>
        <dbReference type="ARBA" id="ARBA00022777"/>
    </source>
</evidence>
<name>A0A125SL74_9BRYO</name>
<feature type="transmembrane region" description="Helical" evidence="18">
    <location>
        <begin position="480"/>
        <end position="498"/>
    </location>
</feature>
<dbReference type="GO" id="GO:0106310">
    <property type="term" value="F:protein serine kinase activity"/>
    <property type="evidence" value="ECO:0007669"/>
    <property type="project" value="RHEA"/>
</dbReference>
<comment type="subcellular location">
    <subcellularLocation>
        <location evidence="1">Cell membrane</location>
        <topology evidence="1">Single-pass type I membrane protein</topology>
    </subcellularLocation>
</comment>
<keyword evidence="20" id="KW-0430">Lectin</keyword>
<dbReference type="Gene3D" id="1.10.510.10">
    <property type="entry name" value="Transferase(Phosphotransferase) domain 1"/>
    <property type="match status" value="1"/>
</dbReference>
<evidence type="ECO:0000256" key="6">
    <source>
        <dbReference type="ARBA" id="ARBA00022729"/>
    </source>
</evidence>
<protein>
    <recommendedName>
        <fullName evidence="15">Receptor-like serine/threonine-protein kinase</fullName>
        <ecNumber evidence="15">2.7.11.1</ecNumber>
    </recommendedName>
</protein>
<keyword evidence="9 15" id="KW-0067">ATP-binding</keyword>
<dbReference type="Pfam" id="PF01453">
    <property type="entry name" value="B_lectin"/>
    <property type="match status" value="1"/>
</dbReference>
<dbReference type="PROSITE" id="PS00107">
    <property type="entry name" value="PROTEIN_KINASE_ATP"/>
    <property type="match status" value="1"/>
</dbReference>
<evidence type="ECO:0000256" key="17">
    <source>
        <dbReference type="SAM" id="MobiDB-lite"/>
    </source>
</evidence>
<accession>A0A125SL74</accession>
<gene>
    <name evidence="20" type="primary">LecRLK3</name>
</gene>
<dbReference type="PROSITE" id="PS50011">
    <property type="entry name" value="PROTEIN_KINASE_DOM"/>
    <property type="match status" value="1"/>
</dbReference>
<feature type="transmembrane region" description="Helical" evidence="18">
    <location>
        <begin position="326"/>
        <end position="349"/>
    </location>
</feature>
<comment type="similarity">
    <text evidence="15">Belongs to the protein kinase superfamily. Ser/Thr protein kinase family.</text>
</comment>
<dbReference type="GO" id="GO:0005524">
    <property type="term" value="F:ATP binding"/>
    <property type="evidence" value="ECO:0007669"/>
    <property type="project" value="UniProtKB-UniRule"/>
</dbReference>
<dbReference type="SMART" id="SM00220">
    <property type="entry name" value="S_TKc"/>
    <property type="match status" value="1"/>
</dbReference>
<comment type="catalytic activity">
    <reaction evidence="15">
        <text>L-threonyl-[protein] + ATP = O-phospho-L-threonyl-[protein] + ADP + H(+)</text>
        <dbReference type="Rhea" id="RHEA:46608"/>
        <dbReference type="Rhea" id="RHEA-COMP:11060"/>
        <dbReference type="Rhea" id="RHEA-COMP:11605"/>
        <dbReference type="ChEBI" id="CHEBI:15378"/>
        <dbReference type="ChEBI" id="CHEBI:30013"/>
        <dbReference type="ChEBI" id="CHEBI:30616"/>
        <dbReference type="ChEBI" id="CHEBI:61977"/>
        <dbReference type="ChEBI" id="CHEBI:456216"/>
        <dbReference type="EC" id="2.7.11.1"/>
    </reaction>
</comment>
<evidence type="ECO:0000256" key="7">
    <source>
        <dbReference type="ARBA" id="ARBA00022741"/>
    </source>
</evidence>
<evidence type="ECO:0000256" key="12">
    <source>
        <dbReference type="ARBA" id="ARBA00023157"/>
    </source>
</evidence>
<keyword evidence="14" id="KW-0325">Glycoprotein</keyword>
<evidence type="ECO:0000256" key="18">
    <source>
        <dbReference type="SAM" id="Phobius"/>
    </source>
</evidence>
<dbReference type="PROSITE" id="PS00108">
    <property type="entry name" value="PROTEIN_KINASE_ST"/>
    <property type="match status" value="1"/>
</dbReference>
<dbReference type="FunFam" id="1.10.510.10:FF:000240">
    <property type="entry name" value="Lectin-domain containing receptor kinase A4.3"/>
    <property type="match status" value="1"/>
</dbReference>
<feature type="compositionally biased region" description="Basic and acidic residues" evidence="17">
    <location>
        <begin position="732"/>
        <end position="747"/>
    </location>
</feature>
<dbReference type="Pfam" id="PF00954">
    <property type="entry name" value="S_locus_glycop"/>
    <property type="match status" value="1"/>
</dbReference>
<dbReference type="AlphaFoldDB" id="A0A125SL74"/>
<dbReference type="InterPro" id="IPR024171">
    <property type="entry name" value="SRK-like_kinase"/>
</dbReference>
<keyword evidence="4 15" id="KW-0808">Transferase</keyword>
<dbReference type="InterPro" id="IPR017441">
    <property type="entry name" value="Protein_kinase_ATP_BS"/>
</dbReference>
<dbReference type="InterPro" id="IPR000858">
    <property type="entry name" value="S_locus_glycoprot_dom"/>
</dbReference>
<dbReference type="EC" id="2.7.11.1" evidence="15"/>
<keyword evidence="5 18" id="KW-0812">Transmembrane</keyword>
<evidence type="ECO:0000256" key="2">
    <source>
        <dbReference type="ARBA" id="ARBA00022475"/>
    </source>
</evidence>
<evidence type="ECO:0000256" key="11">
    <source>
        <dbReference type="ARBA" id="ARBA00023136"/>
    </source>
</evidence>
<feature type="domain" description="Protein kinase" evidence="19">
    <location>
        <begin position="383"/>
        <end position="693"/>
    </location>
</feature>
<reference evidence="20" key="1">
    <citation type="submission" date="2015-09" db="EMBL/GenBank/DDBJ databases">
        <title>A Lectin Receptor-like Kinase from Antarctic Moss Enhances Tolerance to Cold-stress but Sensitive to Salt and ABA treatment.</title>
        <authorList>
            <person name="Liu S."/>
            <person name="Zhang P."/>
            <person name="Wang J."/>
            <person name="Wang T."/>
        </authorList>
    </citation>
    <scope>NUCLEOTIDE SEQUENCE</scope>
    <source>
        <strain evidence="20">Antarctic moss No.L</strain>
    </source>
</reference>
<dbReference type="Gene3D" id="3.30.200.20">
    <property type="entry name" value="Phosphorylase Kinase, domain 1"/>
    <property type="match status" value="1"/>
</dbReference>
<evidence type="ECO:0000256" key="5">
    <source>
        <dbReference type="ARBA" id="ARBA00022692"/>
    </source>
</evidence>
<dbReference type="GO" id="GO:0004674">
    <property type="term" value="F:protein serine/threonine kinase activity"/>
    <property type="evidence" value="ECO:0007669"/>
    <property type="project" value="UniProtKB-KW"/>
</dbReference>
<comment type="catalytic activity">
    <reaction evidence="15">
        <text>L-seryl-[protein] + ATP = O-phospho-L-seryl-[protein] + ADP + H(+)</text>
        <dbReference type="Rhea" id="RHEA:17989"/>
        <dbReference type="Rhea" id="RHEA-COMP:9863"/>
        <dbReference type="Rhea" id="RHEA-COMP:11604"/>
        <dbReference type="ChEBI" id="CHEBI:15378"/>
        <dbReference type="ChEBI" id="CHEBI:29999"/>
        <dbReference type="ChEBI" id="CHEBI:30616"/>
        <dbReference type="ChEBI" id="CHEBI:83421"/>
        <dbReference type="ChEBI" id="CHEBI:456216"/>
        <dbReference type="EC" id="2.7.11.1"/>
    </reaction>
</comment>
<evidence type="ECO:0000256" key="9">
    <source>
        <dbReference type="ARBA" id="ARBA00022840"/>
    </source>
</evidence>
<dbReference type="SUPFAM" id="SSF56112">
    <property type="entry name" value="Protein kinase-like (PK-like)"/>
    <property type="match status" value="1"/>
</dbReference>
<evidence type="ECO:0000256" key="16">
    <source>
        <dbReference type="PROSITE-ProRule" id="PRU10141"/>
    </source>
</evidence>
<evidence type="ECO:0000313" key="20">
    <source>
        <dbReference type="EMBL" id="AMH40475.1"/>
    </source>
</evidence>
<keyword evidence="12" id="KW-1015">Disulfide bond</keyword>
<dbReference type="SUPFAM" id="SSF51110">
    <property type="entry name" value="alpha-D-mannose-specific plant lectins"/>
    <property type="match status" value="1"/>
</dbReference>
<sequence length="747" mass="83590">MQATELKLQDNGNLVLLDATSTITLWQSFDTPTDTLLPGQSLHRNRNQSLISWRDANDWSDGYYLCTWLPINGSQTLTLSWNGESIASWNATSWSAASTTLNNTIFYPYLIDSSASDSLLFNGSLYAGNGNSSRLIMSSITTGPLRRATLDRDGGLRIYSWTMGTSTAWSVENNWAIQPCAVFAECGPYGVCSPDPESPAYLGKCSCPLGFEFIDSNDELKGCKRLYDFPNGECNAKLEIKKIGDNDYPFANRLYPYTNTTEAACIALCLNDCRCDGAVFWRRDGRCYIKSGPLFNGGYPQDVGNHSAYLKVLNAPLISEQRRNRVFVVILGLVLPVAFVCFALVWWCYYWKRRRRGVYSCQPLFADFGPRKYSLRELSAATKNFSELIGRGGMGLVYKGVCAGDIVAVKRIRHESSEQGFLAEASSISQIRHRNLMQLKGWCIEDGTFLLVYDFMPNGSLDQWLYSGRGRRQDRKELSWTLRYSILTGVAAALAYLHEDWQQCVLHRDIKSSNVLLDADFNAHLGDFGLARLIDHEKMEKTTMMAGTLGYMAPEMPYTGKATKETDVYSFGVLVLEVVCGKKPVDSYEHEDVVLLHRVWRAKEAGDLLGVVDPSLRVANNHATFWASERANSNAVELTKRGDEDFAGALTRRMGEEMARERDEQMRALQLGMLCCLPIPSARPSMRLAHQILSGDVTTIPPLPDSNQFTHLDVMSAIHHTFQPRPDAPPDAPHEAGIHMDQDSNLR</sequence>
<dbReference type="InterPro" id="IPR011009">
    <property type="entry name" value="Kinase-like_dom_sf"/>
</dbReference>
<dbReference type="PANTHER" id="PTHR47974">
    <property type="entry name" value="OS07G0415500 PROTEIN"/>
    <property type="match status" value="1"/>
</dbReference>
<evidence type="ECO:0000256" key="1">
    <source>
        <dbReference type="ARBA" id="ARBA00004251"/>
    </source>
</evidence>